<keyword evidence="2" id="KW-0028">Amino-acid biosynthesis</keyword>
<feature type="domain" description="D-isomer specific 2-hydroxyacid dehydrogenase catalytic" evidence="6">
    <location>
        <begin position="16"/>
        <end position="333"/>
    </location>
</feature>
<dbReference type="GO" id="GO:0008652">
    <property type="term" value="P:amino acid biosynthetic process"/>
    <property type="evidence" value="ECO:0007669"/>
    <property type="project" value="UniProtKB-KW"/>
</dbReference>
<evidence type="ECO:0000256" key="1">
    <source>
        <dbReference type="ARBA" id="ARBA00005854"/>
    </source>
</evidence>
<evidence type="ECO:0000313" key="8">
    <source>
        <dbReference type="EMBL" id="KAG7527511.1"/>
    </source>
</evidence>
<dbReference type="InterPro" id="IPR006140">
    <property type="entry name" value="D-isomer_DH_NAD-bd"/>
</dbReference>
<dbReference type="SUPFAM" id="SSF51735">
    <property type="entry name" value="NAD(P)-binding Rossmann-fold domains"/>
    <property type="match status" value="1"/>
</dbReference>
<dbReference type="SUPFAM" id="SSF52283">
    <property type="entry name" value="Formate/glycerate dehydrogenase catalytic domain-like"/>
    <property type="match status" value="1"/>
</dbReference>
<dbReference type="InterPro" id="IPR006139">
    <property type="entry name" value="D-isomer_2_OHA_DH_cat_dom"/>
</dbReference>
<dbReference type="InterPro" id="IPR029753">
    <property type="entry name" value="D-isomer_DH_CS"/>
</dbReference>
<proteinExistence type="inferred from homology"/>
<dbReference type="EMBL" id="JABELV010000274">
    <property type="protein sequence ID" value="KAG7527511.1"/>
    <property type="molecule type" value="Genomic_DNA"/>
</dbReference>
<dbReference type="AlphaFoldDB" id="A0A8K0NLQ4"/>
<evidence type="ECO:0000259" key="7">
    <source>
        <dbReference type="Pfam" id="PF02826"/>
    </source>
</evidence>
<dbReference type="PANTHER" id="PTHR42789">
    <property type="entry name" value="D-ISOMER SPECIFIC 2-HYDROXYACID DEHYDROGENASE FAMILY PROTEIN (AFU_ORTHOLOGUE AFUA_6G10090)"/>
    <property type="match status" value="1"/>
</dbReference>
<comment type="caution">
    <text evidence="8">The sequence shown here is derived from an EMBL/GenBank/DDBJ whole genome shotgun (WGS) entry which is preliminary data.</text>
</comment>
<evidence type="ECO:0008006" key="10">
    <source>
        <dbReference type="Google" id="ProtNLM"/>
    </source>
</evidence>
<dbReference type="GO" id="GO:0051287">
    <property type="term" value="F:NAD binding"/>
    <property type="evidence" value="ECO:0007669"/>
    <property type="project" value="InterPro"/>
</dbReference>
<evidence type="ECO:0000256" key="5">
    <source>
        <dbReference type="RuleBase" id="RU003719"/>
    </source>
</evidence>
<dbReference type="Pfam" id="PF02826">
    <property type="entry name" value="2-Hacid_dh_C"/>
    <property type="match status" value="1"/>
</dbReference>
<accession>A0A8K0NLQ4</accession>
<evidence type="ECO:0000313" key="9">
    <source>
        <dbReference type="Proteomes" id="UP000812966"/>
    </source>
</evidence>
<keyword evidence="3 5" id="KW-0560">Oxidoreductase</keyword>
<evidence type="ECO:0000256" key="4">
    <source>
        <dbReference type="ARBA" id="ARBA00023027"/>
    </source>
</evidence>
<comment type="similarity">
    <text evidence="1 5">Belongs to the D-isomer specific 2-hydroxyacid dehydrogenase family.</text>
</comment>
<dbReference type="Proteomes" id="UP000812966">
    <property type="component" value="Unassembled WGS sequence"/>
</dbReference>
<dbReference type="PROSITE" id="PS00671">
    <property type="entry name" value="D_2_HYDROXYACID_DH_3"/>
    <property type="match status" value="1"/>
</dbReference>
<dbReference type="InterPro" id="IPR036291">
    <property type="entry name" value="NAD(P)-bd_dom_sf"/>
</dbReference>
<keyword evidence="9" id="KW-1185">Reference proteome</keyword>
<dbReference type="Gene3D" id="3.40.50.720">
    <property type="entry name" value="NAD(P)-binding Rossmann-like Domain"/>
    <property type="match status" value="2"/>
</dbReference>
<evidence type="ECO:0000256" key="3">
    <source>
        <dbReference type="ARBA" id="ARBA00023002"/>
    </source>
</evidence>
<dbReference type="InterPro" id="IPR029752">
    <property type="entry name" value="D-isomer_DH_CS1"/>
</dbReference>
<dbReference type="PROSITE" id="PS00670">
    <property type="entry name" value="D_2_HYDROXYACID_DH_2"/>
    <property type="match status" value="1"/>
</dbReference>
<feature type="domain" description="D-isomer specific 2-hydroxyacid dehydrogenase NAD-binding" evidence="7">
    <location>
        <begin position="112"/>
        <end position="302"/>
    </location>
</feature>
<sequence>MPTNTQPQHRDKPIVYALDPLQPSAQALAEKHFRLRIRANADDNEWQAHAEGILVRGSYVTARDLEGATRLRFIAKHGVGVDKIDAHTAKRLGIRVMNTPGVNAIAVAELALALTMSVARKISTIDRKIRSGEEGITKSIGLDGLTLHGRTIGILGGGNIGLAVGQMFHRCFGSSVLLYDPYITPTAKALWISSIPSEKISFVDDLERELYPRADIISLHIPLLPSTRGLIGARQLRMMKPTAILINTARGGIVDETDLLHALRDGTIYGAGLDAFEIEPPTLEVYSGFAECDNVVMTPHIGAGNADTQVACNLAMVQHLVDALVHDTPRDCVC</sequence>
<dbReference type="FunFam" id="3.40.50.720:FF:000203">
    <property type="entry name" value="D-3-phosphoglycerate dehydrogenase (SerA)"/>
    <property type="match status" value="1"/>
</dbReference>
<name>A0A8K0NLQ4_9TREE</name>
<dbReference type="InterPro" id="IPR050857">
    <property type="entry name" value="D-2-hydroxyacid_DH"/>
</dbReference>
<dbReference type="PROSITE" id="PS00065">
    <property type="entry name" value="D_2_HYDROXYACID_DH_1"/>
    <property type="match status" value="1"/>
</dbReference>
<dbReference type="GO" id="GO:0016616">
    <property type="term" value="F:oxidoreductase activity, acting on the CH-OH group of donors, NAD or NADP as acceptor"/>
    <property type="evidence" value="ECO:0007669"/>
    <property type="project" value="InterPro"/>
</dbReference>
<gene>
    <name evidence="8" type="ORF">FFLO_06857</name>
</gene>
<keyword evidence="4" id="KW-0520">NAD</keyword>
<organism evidence="8 9">
    <name type="scientific">Filobasidium floriforme</name>
    <dbReference type="NCBI Taxonomy" id="5210"/>
    <lineage>
        <taxon>Eukaryota</taxon>
        <taxon>Fungi</taxon>
        <taxon>Dikarya</taxon>
        <taxon>Basidiomycota</taxon>
        <taxon>Agaricomycotina</taxon>
        <taxon>Tremellomycetes</taxon>
        <taxon>Filobasidiales</taxon>
        <taxon>Filobasidiaceae</taxon>
        <taxon>Filobasidium</taxon>
    </lineage>
</organism>
<dbReference type="Pfam" id="PF00389">
    <property type="entry name" value="2-Hacid_dh"/>
    <property type="match status" value="1"/>
</dbReference>
<evidence type="ECO:0000256" key="2">
    <source>
        <dbReference type="ARBA" id="ARBA00022605"/>
    </source>
</evidence>
<reference evidence="8" key="1">
    <citation type="submission" date="2020-04" db="EMBL/GenBank/DDBJ databases">
        <title>Analysis of mating type loci in Filobasidium floriforme.</title>
        <authorList>
            <person name="Nowrousian M."/>
        </authorList>
    </citation>
    <scope>NUCLEOTIDE SEQUENCE</scope>
    <source>
        <strain evidence="8">CBS 6242</strain>
    </source>
</reference>
<protein>
    <recommendedName>
        <fullName evidence="10">D-3-phosphoglycerate dehydrogenase</fullName>
    </recommendedName>
</protein>
<dbReference type="PANTHER" id="PTHR42789:SF1">
    <property type="entry name" value="D-ISOMER SPECIFIC 2-HYDROXYACID DEHYDROGENASE FAMILY PROTEIN (AFU_ORTHOLOGUE AFUA_6G10090)"/>
    <property type="match status" value="1"/>
</dbReference>
<evidence type="ECO:0000259" key="6">
    <source>
        <dbReference type="Pfam" id="PF00389"/>
    </source>
</evidence>